<evidence type="ECO:0000313" key="3">
    <source>
        <dbReference type="Proteomes" id="UP000324800"/>
    </source>
</evidence>
<evidence type="ECO:0000313" key="2">
    <source>
        <dbReference type="EMBL" id="KAA6386534.1"/>
    </source>
</evidence>
<comment type="caution">
    <text evidence="2">The sequence shown here is derived from an EMBL/GenBank/DDBJ whole genome shotgun (WGS) entry which is preliminary data.</text>
</comment>
<organism evidence="2 3">
    <name type="scientific">Streblomastix strix</name>
    <dbReference type="NCBI Taxonomy" id="222440"/>
    <lineage>
        <taxon>Eukaryota</taxon>
        <taxon>Metamonada</taxon>
        <taxon>Preaxostyla</taxon>
        <taxon>Oxymonadida</taxon>
        <taxon>Streblomastigidae</taxon>
        <taxon>Streblomastix</taxon>
    </lineage>
</organism>
<feature type="region of interest" description="Disordered" evidence="1">
    <location>
        <begin position="1"/>
        <end position="24"/>
    </location>
</feature>
<proteinExistence type="predicted"/>
<evidence type="ECO:0000256" key="1">
    <source>
        <dbReference type="SAM" id="MobiDB-lite"/>
    </source>
</evidence>
<dbReference type="Proteomes" id="UP000324800">
    <property type="component" value="Unassembled WGS sequence"/>
</dbReference>
<dbReference type="AlphaFoldDB" id="A0A5J4VUX9"/>
<evidence type="ECO:0008006" key="4">
    <source>
        <dbReference type="Google" id="ProtNLM"/>
    </source>
</evidence>
<dbReference type="EMBL" id="SNRW01004763">
    <property type="protein sequence ID" value="KAA6386534.1"/>
    <property type="molecule type" value="Genomic_DNA"/>
</dbReference>
<sequence>MFLNIHQQGQNTTSGKRIKISGPQETDGKAQFIIIVDSTSTSDITIQNIEMGEQHGGLIRADGGKSILLQDSLLTGGGTIIHNTDGQLDIQSDEFIGYGINVPIDPFIFATKGTISIYNSLFKKGSFKGNLDGCIVCCGIVTQCTIDRCEFTENKFNSGSAAVSVTTPTCTQLIIKGTSSQRSKFSGLDSKNPISGHFIKTVSSKISISYTDFTDSIFTGSGNAIIINEQQASEINLIWCDFTKLSTNSGGQLSSCIHAYLSSENGFQFNAEYCIFSDCRYSGLSQVSGNAITIQSQSSDRSSVRQVKFSECIITNNRGNGYCGAVLIDSLTKCTINFIDSFFNENSGTEVNDIWIRSTNSQSELNISNFNTSFSDSQQPHIITMNDQQESIYNLTHFPGVIFVSNKTMIGTRDGSRDNPYLLIFDSFPKLNYTSKPV</sequence>
<gene>
    <name evidence="2" type="ORF">EZS28_017938</name>
</gene>
<accession>A0A5J4VUX9</accession>
<protein>
    <recommendedName>
        <fullName evidence="4">Right handed beta helix domain-containing protein</fullName>
    </recommendedName>
</protein>
<feature type="non-terminal residue" evidence="2">
    <location>
        <position position="438"/>
    </location>
</feature>
<reference evidence="2 3" key="1">
    <citation type="submission" date="2019-03" db="EMBL/GenBank/DDBJ databases">
        <title>Single cell metagenomics reveals metabolic interactions within the superorganism composed of flagellate Streblomastix strix and complex community of Bacteroidetes bacteria on its surface.</title>
        <authorList>
            <person name="Treitli S.C."/>
            <person name="Kolisko M."/>
            <person name="Husnik F."/>
            <person name="Keeling P."/>
            <person name="Hampl V."/>
        </authorList>
    </citation>
    <scope>NUCLEOTIDE SEQUENCE [LARGE SCALE GENOMIC DNA]</scope>
    <source>
        <strain evidence="2">ST1C</strain>
    </source>
</reference>
<name>A0A5J4VUX9_9EUKA</name>
<feature type="compositionally biased region" description="Polar residues" evidence="1">
    <location>
        <begin position="1"/>
        <end position="15"/>
    </location>
</feature>